<evidence type="ECO:0000313" key="6">
    <source>
        <dbReference type="Proteomes" id="UP000639338"/>
    </source>
</evidence>
<gene>
    <name evidence="5" type="ORF">HCN44_010657</name>
</gene>
<feature type="compositionally biased region" description="Acidic residues" evidence="3">
    <location>
        <begin position="203"/>
        <end position="225"/>
    </location>
</feature>
<name>A0A834XS71_APHGI</name>
<proteinExistence type="predicted"/>
<evidence type="ECO:0000256" key="3">
    <source>
        <dbReference type="SAM" id="MobiDB-lite"/>
    </source>
</evidence>
<dbReference type="Pfam" id="PF09398">
    <property type="entry name" value="FOP_dimer"/>
    <property type="match status" value="1"/>
</dbReference>
<dbReference type="OrthoDB" id="2160638at2759"/>
<dbReference type="PANTHER" id="PTHR15431:SF9">
    <property type="entry name" value="CENTROSOMAL PROTEIN 43"/>
    <property type="match status" value="1"/>
</dbReference>
<evidence type="ECO:0000259" key="4">
    <source>
        <dbReference type="Pfam" id="PF09398"/>
    </source>
</evidence>
<keyword evidence="2" id="KW-0206">Cytoskeleton</keyword>
<reference evidence="5 6" key="1">
    <citation type="submission" date="2020-08" db="EMBL/GenBank/DDBJ databases">
        <title>Aphidius gifuensis genome sequencing and assembly.</title>
        <authorList>
            <person name="Du Z."/>
        </authorList>
    </citation>
    <scope>NUCLEOTIDE SEQUENCE [LARGE SCALE GENOMIC DNA]</scope>
    <source>
        <strain evidence="5">YNYX2018</strain>
        <tissue evidence="5">Adults</tissue>
    </source>
</reference>
<comment type="caution">
    <text evidence="5">The sequence shown here is derived from an EMBL/GenBank/DDBJ whole genome shotgun (WGS) entry which is preliminary data.</text>
</comment>
<organism evidence="5 6">
    <name type="scientific">Aphidius gifuensis</name>
    <name type="common">Parasitoid wasp</name>
    <dbReference type="NCBI Taxonomy" id="684658"/>
    <lineage>
        <taxon>Eukaryota</taxon>
        <taxon>Metazoa</taxon>
        <taxon>Ecdysozoa</taxon>
        <taxon>Arthropoda</taxon>
        <taxon>Hexapoda</taxon>
        <taxon>Insecta</taxon>
        <taxon>Pterygota</taxon>
        <taxon>Neoptera</taxon>
        <taxon>Endopterygota</taxon>
        <taxon>Hymenoptera</taxon>
        <taxon>Apocrita</taxon>
        <taxon>Ichneumonoidea</taxon>
        <taxon>Braconidae</taxon>
        <taxon>Aphidiinae</taxon>
        <taxon>Aphidius</taxon>
    </lineage>
</organism>
<feature type="compositionally biased region" description="Basic and acidic residues" evidence="3">
    <location>
        <begin position="138"/>
        <end position="151"/>
    </location>
</feature>
<dbReference type="Gene3D" id="1.20.960.40">
    <property type="match status" value="1"/>
</dbReference>
<evidence type="ECO:0000313" key="5">
    <source>
        <dbReference type="EMBL" id="KAF7991856.1"/>
    </source>
</evidence>
<evidence type="ECO:0000256" key="1">
    <source>
        <dbReference type="ARBA" id="ARBA00022490"/>
    </source>
</evidence>
<dbReference type="GO" id="GO:0034453">
    <property type="term" value="P:microtubule anchoring"/>
    <property type="evidence" value="ECO:0007669"/>
    <property type="project" value="InterPro"/>
</dbReference>
<dbReference type="AlphaFoldDB" id="A0A834XS71"/>
<dbReference type="GO" id="GO:0005813">
    <property type="term" value="C:centrosome"/>
    <property type="evidence" value="ECO:0007669"/>
    <property type="project" value="TreeGrafter"/>
</dbReference>
<keyword evidence="1" id="KW-0963">Cytoplasm</keyword>
<dbReference type="EMBL" id="JACMRX010000004">
    <property type="protein sequence ID" value="KAF7991856.1"/>
    <property type="molecule type" value="Genomic_DNA"/>
</dbReference>
<protein>
    <recommendedName>
        <fullName evidence="4">FGFR1 oncogene partner (FOP) N-terminal dimerisation domain-containing protein</fullName>
    </recommendedName>
</protein>
<dbReference type="Proteomes" id="UP000639338">
    <property type="component" value="Unassembled WGS sequence"/>
</dbReference>
<feature type="compositionally biased region" description="Basic and acidic residues" evidence="3">
    <location>
        <begin position="226"/>
        <end position="236"/>
    </location>
</feature>
<dbReference type="PANTHER" id="PTHR15431">
    <property type="entry name" value="FGFR1 ONCOGENE PARTNER/LISH DOMAIN-CONTAINING PROTEIN"/>
    <property type="match status" value="1"/>
</dbReference>
<feature type="domain" description="FGFR1 oncogene partner (FOP) N-terminal dimerisation" evidence="4">
    <location>
        <begin position="54"/>
        <end position="128"/>
    </location>
</feature>
<keyword evidence="6" id="KW-1185">Reference proteome</keyword>
<evidence type="ECO:0000256" key="2">
    <source>
        <dbReference type="ARBA" id="ARBA00023212"/>
    </source>
</evidence>
<accession>A0A834XS71</accession>
<dbReference type="InterPro" id="IPR018993">
    <property type="entry name" value="FOP_dimerisation-dom_N"/>
</dbReference>
<feature type="region of interest" description="Disordered" evidence="3">
    <location>
        <begin position="137"/>
        <end position="160"/>
    </location>
</feature>
<feature type="region of interest" description="Disordered" evidence="3">
    <location>
        <begin position="191"/>
        <end position="236"/>
    </location>
</feature>
<sequence length="493" mass="55319">MIDGNISMEEDTELRDLVVQTLENNGVLPKVRAQLRASVFLALEEQESVVNPEPLLSKTVKQYLENTEGKLLFSLVREFLEYFGLDYTISVYDPETYIGKDYNYIGRNKLSEKLGINTTEPLLGELLKNTLNNIINNKENKTNDSNNKKLNETTATTTTATATTTINNEETATTNFNNETFEISVSNIDHNNTTKTLSSNNNDDNDTEDDDGDDNDDDDDDDDDNSSDKADSISDFSHDIPINVTITDKKNNENMSINNATLRESTSVIDNDNEMKKKINNIIITDDNQNTSCSKQMTTFDNTNNIILNEHLNKYDDNNDNTNIKLNNVNTHNNAQYNNKIDIDKNFGKTVYFDEIINDGKNEKINLKNSDTLLGHLPPIVVNKNNSIFSDLPPLNGKKTNINDLKELMDIGLVDTVDAVDNYEEDFVSSASGSANEQSPKKLIEKNNIKIDKKTKTDEINNSTRSEEITEDIDDIEEVLSANVSSVSDSIVI</sequence>